<comment type="caution">
    <text evidence="2">The sequence shown here is derived from an EMBL/GenBank/DDBJ whole genome shotgun (WGS) entry which is preliminary data.</text>
</comment>
<dbReference type="EMBL" id="JADFTS010000006">
    <property type="protein sequence ID" value="KAF9602659.1"/>
    <property type="molecule type" value="Genomic_DNA"/>
</dbReference>
<dbReference type="PANTHER" id="PTHR33527:SF53">
    <property type="entry name" value="OS10G0561000 PROTEIN"/>
    <property type="match status" value="1"/>
</dbReference>
<feature type="signal peptide" evidence="1">
    <location>
        <begin position="1"/>
        <end position="17"/>
    </location>
</feature>
<dbReference type="AlphaFoldDB" id="A0A835HQC6"/>
<dbReference type="Proteomes" id="UP000631114">
    <property type="component" value="Unassembled WGS sequence"/>
</dbReference>
<feature type="non-terminal residue" evidence="2">
    <location>
        <position position="300"/>
    </location>
</feature>
<evidence type="ECO:0000313" key="2">
    <source>
        <dbReference type="EMBL" id="KAF9602659.1"/>
    </source>
</evidence>
<dbReference type="PANTHER" id="PTHR33527">
    <property type="entry name" value="OS07G0274300 PROTEIN"/>
    <property type="match status" value="1"/>
</dbReference>
<gene>
    <name evidence="2" type="ORF">IFM89_030547</name>
</gene>
<keyword evidence="1" id="KW-0732">Signal</keyword>
<feature type="chain" id="PRO_5032370849" evidence="1">
    <location>
        <begin position="18"/>
        <end position="300"/>
    </location>
</feature>
<sequence>MASHSCFLFLLFSMISTVPPPVDLRMFHRAEVQLFNRIVGRMKINWLVTKKVMSLWFCLEEVGYAGLLEKICLCDDKTVKIIFKETTSCFHSFGPDATEPRNLDEDLFMSGLVNKPINRGFIYTNRDIIFERTTHFLNTICNVIFDKNAAREVDPEKRVVLFRDVGECSRSQAETSTRSRHVSRPSSLDPFARPFYANQRPPRDQRTMFLTFSDGYPLCREEIIDYFTKRYGDVVEEVIMEETREKVAPKCAKIVFRNVLTIPLILGQKEKAKFCVNGKQLWARMFIPRTQNRTKKLQVL</sequence>
<evidence type="ECO:0000313" key="3">
    <source>
        <dbReference type="Proteomes" id="UP000631114"/>
    </source>
</evidence>
<evidence type="ECO:0000256" key="1">
    <source>
        <dbReference type="SAM" id="SignalP"/>
    </source>
</evidence>
<reference evidence="2 3" key="1">
    <citation type="submission" date="2020-10" db="EMBL/GenBank/DDBJ databases">
        <title>The Coptis chinensis genome and diversification of protoberbering-type alkaloids.</title>
        <authorList>
            <person name="Wang B."/>
            <person name="Shu S."/>
            <person name="Song C."/>
            <person name="Liu Y."/>
        </authorList>
    </citation>
    <scope>NUCLEOTIDE SEQUENCE [LARGE SCALE GENOMIC DNA]</scope>
    <source>
        <strain evidence="2">HL-2020</strain>
        <tissue evidence="2">Leaf</tissue>
    </source>
</reference>
<keyword evidence="3" id="KW-1185">Reference proteome</keyword>
<accession>A0A835HQC6</accession>
<protein>
    <submittedName>
        <fullName evidence="2">Uncharacterized protein</fullName>
    </submittedName>
</protein>
<dbReference type="OrthoDB" id="1882251at2759"/>
<proteinExistence type="predicted"/>
<name>A0A835HQC6_9MAGN</name>
<organism evidence="2 3">
    <name type="scientific">Coptis chinensis</name>
    <dbReference type="NCBI Taxonomy" id="261450"/>
    <lineage>
        <taxon>Eukaryota</taxon>
        <taxon>Viridiplantae</taxon>
        <taxon>Streptophyta</taxon>
        <taxon>Embryophyta</taxon>
        <taxon>Tracheophyta</taxon>
        <taxon>Spermatophyta</taxon>
        <taxon>Magnoliopsida</taxon>
        <taxon>Ranunculales</taxon>
        <taxon>Ranunculaceae</taxon>
        <taxon>Coptidoideae</taxon>
        <taxon>Coptis</taxon>
    </lineage>
</organism>